<organism evidence="2 3">
    <name type="scientific">Treponema pedis</name>
    <dbReference type="NCBI Taxonomy" id="409322"/>
    <lineage>
        <taxon>Bacteria</taxon>
        <taxon>Pseudomonadati</taxon>
        <taxon>Spirochaetota</taxon>
        <taxon>Spirochaetia</taxon>
        <taxon>Spirochaetales</taxon>
        <taxon>Treponemataceae</taxon>
        <taxon>Treponema</taxon>
    </lineage>
</organism>
<keyword evidence="1" id="KW-0812">Transmembrane</keyword>
<feature type="transmembrane region" description="Helical" evidence="1">
    <location>
        <begin position="147"/>
        <end position="164"/>
    </location>
</feature>
<accession>A0A7S6WQ03</accession>
<sequence length="198" mass="22486">MNSNLKILLKKELYEFRYNYKAWLIIIICTAVSYVPWLRKHDISVFTASFFILLAVGQYIYNSYSDEINSSGSIFIHNLNFSFLQVFFIKIFFSFVIAAVILIADIPNINGVIKTADFFWLFPLIVTGAAVMQLSSVSSKGSEDTSATVSIIISFIMLVCIMLIQVMILRILACMLLAVLSVYAAYKVSYSLKYRTQL</sequence>
<keyword evidence="1" id="KW-1133">Transmembrane helix</keyword>
<reference evidence="2 3" key="1">
    <citation type="submission" date="2020-09" db="EMBL/GenBank/DDBJ databases">
        <title>Characterization of Treponema spp. from bovine digital dermatitis in Korea.</title>
        <authorList>
            <person name="Espiritu H.M."/>
            <person name="Cho Y.I."/>
            <person name="Mamuad L."/>
        </authorList>
    </citation>
    <scope>NUCLEOTIDE SEQUENCE [LARGE SCALE GENOMIC DNA]</scope>
    <source>
        <strain evidence="2 3">KS1</strain>
    </source>
</reference>
<gene>
    <name evidence="2" type="ORF">IFE08_01820</name>
</gene>
<feature type="transmembrane region" description="Helical" evidence="1">
    <location>
        <begin position="81"/>
        <end position="106"/>
    </location>
</feature>
<feature type="transmembrane region" description="Helical" evidence="1">
    <location>
        <begin position="43"/>
        <end position="61"/>
    </location>
</feature>
<evidence type="ECO:0000313" key="2">
    <source>
        <dbReference type="EMBL" id="QOW61170.1"/>
    </source>
</evidence>
<dbReference type="RefSeq" id="WP_194076626.1">
    <property type="nucleotide sequence ID" value="NZ_CP061839.1"/>
</dbReference>
<dbReference type="EMBL" id="CP061839">
    <property type="protein sequence ID" value="QOW61170.1"/>
    <property type="molecule type" value="Genomic_DNA"/>
</dbReference>
<evidence type="ECO:0000256" key="1">
    <source>
        <dbReference type="SAM" id="Phobius"/>
    </source>
</evidence>
<evidence type="ECO:0000313" key="3">
    <source>
        <dbReference type="Proteomes" id="UP000593915"/>
    </source>
</evidence>
<protein>
    <recommendedName>
        <fullName evidence="4">ABC transporter permease</fullName>
    </recommendedName>
</protein>
<feature type="transmembrane region" description="Helical" evidence="1">
    <location>
        <begin position="20"/>
        <end position="38"/>
    </location>
</feature>
<dbReference type="Proteomes" id="UP000593915">
    <property type="component" value="Chromosome"/>
</dbReference>
<evidence type="ECO:0008006" key="4">
    <source>
        <dbReference type="Google" id="ProtNLM"/>
    </source>
</evidence>
<dbReference type="AlphaFoldDB" id="A0A7S6WQ03"/>
<name>A0A7S6WQ03_9SPIR</name>
<proteinExistence type="predicted"/>
<keyword evidence="1" id="KW-0472">Membrane</keyword>
<feature type="transmembrane region" description="Helical" evidence="1">
    <location>
        <begin position="118"/>
        <end position="135"/>
    </location>
</feature>